<evidence type="ECO:0000256" key="2">
    <source>
        <dbReference type="ARBA" id="ARBA00022553"/>
    </source>
</evidence>
<dbReference type="KEGG" id="soe:110783147"/>
<evidence type="ECO:0000259" key="6">
    <source>
        <dbReference type="Pfam" id="PF13193"/>
    </source>
</evidence>
<name>A0A9R0JQ98_SPIOL</name>
<feature type="domain" description="AMP-binding enzyme C-terminal" evidence="6">
    <location>
        <begin position="493"/>
        <end position="572"/>
    </location>
</feature>
<dbReference type="PANTHER" id="PTHR44394:SF1">
    <property type="entry name" value="BETA-ALANINE-ACTIVATING ENZYME"/>
    <property type="match status" value="1"/>
</dbReference>
<dbReference type="InterPro" id="IPR006162">
    <property type="entry name" value="Ppantetheine_attach_site"/>
</dbReference>
<evidence type="ECO:0000313" key="8">
    <source>
        <dbReference type="Proteomes" id="UP000813463"/>
    </source>
</evidence>
<keyword evidence="8" id="KW-1185">Reference proteome</keyword>
<evidence type="ECO:0000259" key="4">
    <source>
        <dbReference type="Pfam" id="PF00501"/>
    </source>
</evidence>
<protein>
    <submittedName>
        <fullName evidence="9">Acyl-activating enzyme 19</fullName>
    </submittedName>
</protein>
<feature type="domain" description="AMP-dependent synthetase/ligase" evidence="4">
    <location>
        <begin position="108"/>
        <end position="439"/>
    </location>
</feature>
<evidence type="ECO:0000256" key="3">
    <source>
        <dbReference type="SAM" id="MobiDB-lite"/>
    </source>
</evidence>
<dbReference type="InterPro" id="IPR009081">
    <property type="entry name" value="PP-bd_ACP"/>
</dbReference>
<dbReference type="PROSITE" id="PS00455">
    <property type="entry name" value="AMP_BINDING"/>
    <property type="match status" value="1"/>
</dbReference>
<evidence type="ECO:0000256" key="1">
    <source>
        <dbReference type="ARBA" id="ARBA00022450"/>
    </source>
</evidence>
<dbReference type="GO" id="GO:0043041">
    <property type="term" value="P:amino acid activation for nonribosomal peptide biosynthetic process"/>
    <property type="evidence" value="ECO:0000318"/>
    <property type="project" value="GO_Central"/>
</dbReference>
<dbReference type="Gene3D" id="3.30.300.30">
    <property type="match status" value="1"/>
</dbReference>
<dbReference type="SUPFAM" id="SSF50998">
    <property type="entry name" value="Quinoprotein alcohol dehydrogenase-like"/>
    <property type="match status" value="1"/>
</dbReference>
<evidence type="ECO:0000259" key="5">
    <source>
        <dbReference type="Pfam" id="PF00550"/>
    </source>
</evidence>
<feature type="domain" description="Carrier" evidence="5">
    <location>
        <begin position="602"/>
        <end position="640"/>
    </location>
</feature>
<dbReference type="InterPro" id="IPR036736">
    <property type="entry name" value="ACP-like_sf"/>
</dbReference>
<dbReference type="InterPro" id="IPR045851">
    <property type="entry name" value="AMP-bd_C_sf"/>
</dbReference>
<dbReference type="Gene3D" id="1.10.1200.10">
    <property type="entry name" value="ACP-like"/>
    <property type="match status" value="1"/>
</dbReference>
<proteinExistence type="predicted"/>
<dbReference type="GeneID" id="110783147"/>
<feature type="region of interest" description="Disordered" evidence="3">
    <location>
        <begin position="680"/>
        <end position="717"/>
    </location>
</feature>
<feature type="domain" description="Pyrrolo-quinoline quinone repeat" evidence="7">
    <location>
        <begin position="786"/>
        <end position="1133"/>
    </location>
</feature>
<dbReference type="InterPro" id="IPR015943">
    <property type="entry name" value="WD40/YVTN_repeat-like_dom_sf"/>
</dbReference>
<keyword evidence="1" id="KW-0596">Phosphopantetheine</keyword>
<dbReference type="InterPro" id="IPR052091">
    <property type="entry name" value="Beta-ala_Activ/Resist"/>
</dbReference>
<dbReference type="PROSITE" id="PS00012">
    <property type="entry name" value="PHOSPHOPANTETHEINE"/>
    <property type="match status" value="1"/>
</dbReference>
<dbReference type="InterPro" id="IPR020845">
    <property type="entry name" value="AMP-binding_CS"/>
</dbReference>
<dbReference type="AlphaFoldDB" id="A0A9R0JQ98"/>
<dbReference type="SMART" id="SM00564">
    <property type="entry name" value="PQQ"/>
    <property type="match status" value="5"/>
</dbReference>
<dbReference type="Pfam" id="PF13193">
    <property type="entry name" value="AMP-binding_C"/>
    <property type="match status" value="1"/>
</dbReference>
<dbReference type="SUPFAM" id="SSF56801">
    <property type="entry name" value="Acetyl-CoA synthetase-like"/>
    <property type="match status" value="1"/>
</dbReference>
<dbReference type="Proteomes" id="UP000813463">
    <property type="component" value="Chromosome 5"/>
</dbReference>
<reference evidence="8" key="1">
    <citation type="journal article" date="2021" name="Nat. Commun.">
        <title>Genomic analyses provide insights into spinach domestication and the genetic basis of agronomic traits.</title>
        <authorList>
            <person name="Cai X."/>
            <person name="Sun X."/>
            <person name="Xu C."/>
            <person name="Sun H."/>
            <person name="Wang X."/>
            <person name="Ge C."/>
            <person name="Zhang Z."/>
            <person name="Wang Q."/>
            <person name="Fei Z."/>
            <person name="Jiao C."/>
            <person name="Wang Q."/>
        </authorList>
    </citation>
    <scope>NUCLEOTIDE SEQUENCE [LARGE SCALE GENOMIC DNA]</scope>
    <source>
        <strain evidence="8">cv. Varoflay</strain>
    </source>
</reference>
<dbReference type="Pfam" id="PF13570">
    <property type="entry name" value="Beta-prop_ACSF4"/>
    <property type="match status" value="1"/>
</dbReference>
<dbReference type="InterPro" id="IPR025110">
    <property type="entry name" value="AMP-bd_C"/>
</dbReference>
<dbReference type="Pfam" id="PF00501">
    <property type="entry name" value="AMP-binding"/>
    <property type="match status" value="1"/>
</dbReference>
<dbReference type="CDD" id="cd05930">
    <property type="entry name" value="A_NRPS"/>
    <property type="match status" value="1"/>
</dbReference>
<evidence type="ECO:0000313" key="9">
    <source>
        <dbReference type="RefSeq" id="XP_021843145.2"/>
    </source>
</evidence>
<dbReference type="Gene3D" id="3.40.50.12780">
    <property type="entry name" value="N-terminal domain of ligase-like"/>
    <property type="match status" value="1"/>
</dbReference>
<sequence length="1142" mass="126825">MENEKQNQLSSSYCCISHVFHQTASNNPNKIAIIHATKRRKNLITHKTSTINDANPPLYDGDKFFTFSEVLSAVDSLTFRLNHILNGGDDPSLIKPTSGNIKLNFSTTKLVGIYMKPSVEYVITVLSVLKCGGVFFPIDPSWPKQRVLSIILSSNVGLIIGCLNFEKNSSAHLVDESHWIVNCCKFHVLCINFDGVVEQKCGKLDLCWPCESGDFRKFNYLMYTSGSTGKPKGVCGTEEGILNRFLWMQELYPLKEDDILLFKTSISFVDHLQEFLAPILAGCTLVVPPFDELKGNLFGIVDYLYDYSITRITAVPSLIKAIVPALEGRCSEQGHTSLKLLVLSGEVFSISLWKMLSMTMPKACTILNIYGSTEVSGDCTYFDCKHLPGMLETEMVSTMSSVPIGKPISNCDVKLIEKDGKSDEGEICVSGVCLSRGYYIEGNIKPLNNEQLSSKLYYRTGDFARRVQSGDLVFCGREDRTIKVNGQRIALEEVEDTLREHPDIVDAAVVSCNEQEGHVHVFLKAVLVLKDNGKSSQILASVKSWMVDRLPSVMIPKEILFTDALPMSSTGKVDYTSLLSLFAPVDGLINKGHVECGAATLDRIKEAFCNSLDVANVDNDDDFFAMGGDSMIAAHVAHNLGIDMRFLYMFPNPSLLHKALVNKEGLIEVDQQIKWETLPKTQKVDSVHSSDSGLVKSRKHRESSWMESDSDNKHGKSKHLKVDADLYSNLKGVTSHEYAITRCNKVMYKRNCGLNGLNIKWPETREFELPRNSQASLREIWKVSLDSCVDASPLITFKDNEILVFIGSHSHKFLCVNAINGSVKWEIKLQGRIECSAMIDGDFSQVIVGCYKGNIYFVDMINGSINWTFQTGGEVKSQPTLDKCRNLIWCGSHDHTLYALDYRNHHCVYQFPCKGSIFGSPVIDEGRDMLYLGTTNGNVTAVTLKGSSFSIAWEVELEAPIFGSLSICFNGNVLCCLVNGDVLSLNPNGSTIWRVKTDGPIFAGPCISKVLDFQALVCSRNGNVYSFELEKGRILWKYNVEDPITSSAFVDENIKLVSSDPLLPAERLVCICSSSGKIVLLQVSCVIIEDDNTVEKMVKKFAEFNVQGDVFSSPVMVGGRIFVGCRDDFLHCIVVEACLEKD</sequence>
<dbReference type="Gene3D" id="2.130.10.10">
    <property type="entry name" value="YVTN repeat-like/Quinoprotein amine dehydrogenase"/>
    <property type="match status" value="2"/>
</dbReference>
<accession>A0A9R0JQ98</accession>
<reference evidence="9" key="2">
    <citation type="submission" date="2025-08" db="UniProtKB">
        <authorList>
            <consortium name="RefSeq"/>
        </authorList>
    </citation>
    <scope>IDENTIFICATION</scope>
    <source>
        <tissue evidence="9">Leaf</tissue>
    </source>
</reference>
<dbReference type="InterPro" id="IPR018391">
    <property type="entry name" value="PQQ_b-propeller_rpt"/>
</dbReference>
<dbReference type="InterPro" id="IPR000873">
    <property type="entry name" value="AMP-dep_synth/lig_dom"/>
</dbReference>
<dbReference type="SUPFAM" id="SSF47336">
    <property type="entry name" value="ACP-like"/>
    <property type="match status" value="1"/>
</dbReference>
<evidence type="ECO:0000259" key="7">
    <source>
        <dbReference type="Pfam" id="PF13570"/>
    </source>
</evidence>
<dbReference type="PANTHER" id="PTHR44394">
    <property type="entry name" value="BETA-ALANINE-ACTIVATING ENZYME"/>
    <property type="match status" value="1"/>
</dbReference>
<dbReference type="InterPro" id="IPR002372">
    <property type="entry name" value="PQQ_rpt_dom"/>
</dbReference>
<dbReference type="Pfam" id="PF00550">
    <property type="entry name" value="PP-binding"/>
    <property type="match status" value="1"/>
</dbReference>
<dbReference type="InterPro" id="IPR042099">
    <property type="entry name" value="ANL_N_sf"/>
</dbReference>
<dbReference type="InterPro" id="IPR011047">
    <property type="entry name" value="Quinoprotein_ADH-like_sf"/>
</dbReference>
<keyword evidence="2" id="KW-0597">Phosphoprotein</keyword>
<gene>
    <name evidence="9" type="primary">LOC110783147</name>
</gene>
<dbReference type="RefSeq" id="XP_021843145.2">
    <property type="nucleotide sequence ID" value="XM_021987453.2"/>
</dbReference>
<organism evidence="8 9">
    <name type="scientific">Spinacia oleracea</name>
    <name type="common">Spinach</name>
    <dbReference type="NCBI Taxonomy" id="3562"/>
    <lineage>
        <taxon>Eukaryota</taxon>
        <taxon>Viridiplantae</taxon>
        <taxon>Streptophyta</taxon>
        <taxon>Embryophyta</taxon>
        <taxon>Tracheophyta</taxon>
        <taxon>Spermatophyta</taxon>
        <taxon>Magnoliopsida</taxon>
        <taxon>eudicotyledons</taxon>
        <taxon>Gunneridae</taxon>
        <taxon>Pentapetalae</taxon>
        <taxon>Caryophyllales</taxon>
        <taxon>Chenopodiaceae</taxon>
        <taxon>Chenopodioideae</taxon>
        <taxon>Anserineae</taxon>
        <taxon>Spinacia</taxon>
    </lineage>
</organism>